<accession>A0A317W884</accession>
<gene>
    <name evidence="1" type="ORF">BO83DRAFT_424061</name>
</gene>
<dbReference type="OrthoDB" id="4467523at2759"/>
<dbReference type="Gene3D" id="1.10.600.10">
    <property type="entry name" value="Farnesyl Diphosphate Synthase"/>
    <property type="match status" value="1"/>
</dbReference>
<reference evidence="1" key="1">
    <citation type="submission" date="2016-12" db="EMBL/GenBank/DDBJ databases">
        <title>The genomes of Aspergillus section Nigri reveals drivers in fungal speciation.</title>
        <authorList>
            <consortium name="DOE Joint Genome Institute"/>
            <person name="Vesth T.C."/>
            <person name="Nybo J."/>
            <person name="Theobald S."/>
            <person name="Brandl J."/>
            <person name="Frisvad J.C."/>
            <person name="Nielsen K.F."/>
            <person name="Lyhne E.K."/>
            <person name="Kogle M.E."/>
            <person name="Kuo A."/>
            <person name="Riley R."/>
            <person name="Clum A."/>
            <person name="Nolan M."/>
            <person name="Lipzen A."/>
            <person name="Salamov A."/>
            <person name="Henrissat B."/>
            <person name="Wiebenga A."/>
            <person name="De vries R.P."/>
            <person name="Grigoriev I.V."/>
            <person name="Mortensen U.H."/>
            <person name="Andersen M.R."/>
            <person name="Baker S.E."/>
        </authorList>
    </citation>
    <scope>NUCLEOTIDE SEQUENCE</scope>
    <source>
        <strain evidence="1">CBS 122712</strain>
    </source>
</reference>
<dbReference type="VEuPathDB" id="FungiDB:BO83DRAFT_424061"/>
<comment type="caution">
    <text evidence="1">The sequence shown here is derived from an EMBL/GenBank/DDBJ whole genome shotgun (WGS) entry which is preliminary data.</text>
</comment>
<dbReference type="GeneID" id="37057102"/>
<dbReference type="Proteomes" id="UP000246171">
    <property type="component" value="Unassembled WGS sequence"/>
</dbReference>
<dbReference type="AlphaFoldDB" id="A0A317W884"/>
<organism evidence="1 2">
    <name type="scientific">Aspergillus eucalypticola (strain CBS 122712 / IBT 29274)</name>
    <dbReference type="NCBI Taxonomy" id="1448314"/>
    <lineage>
        <taxon>Eukaryota</taxon>
        <taxon>Fungi</taxon>
        <taxon>Dikarya</taxon>
        <taxon>Ascomycota</taxon>
        <taxon>Pezizomycotina</taxon>
        <taxon>Eurotiomycetes</taxon>
        <taxon>Eurotiomycetidae</taxon>
        <taxon>Eurotiales</taxon>
        <taxon>Aspergillaceae</taxon>
        <taxon>Aspergillus</taxon>
        <taxon>Aspergillus subgen. Circumdati</taxon>
    </lineage>
</organism>
<sequence length="170" mass="18859">MNAVAASTSNPANELEVAADSDSAHVGSSACLDHASQHFIRLPDTMFSSIMAAKPSLNPHYQEVKAEADAWIGLIGIVFIFDDRGCEEITCSDIFNKFDEGRLSTDLAVAEEEIKQTMALMKDGAPLISMEDNPIQHIYQTCWYRLSKSRGLEIHNRRIFAIIDSFNHPT</sequence>
<proteinExistence type="predicted"/>
<name>A0A317W884_ASPEC</name>
<evidence type="ECO:0000313" key="2">
    <source>
        <dbReference type="Proteomes" id="UP000246171"/>
    </source>
</evidence>
<dbReference type="RefSeq" id="XP_025391875.1">
    <property type="nucleotide sequence ID" value="XM_025535140.1"/>
</dbReference>
<protein>
    <submittedName>
        <fullName evidence="1">Uncharacterized protein</fullName>
    </submittedName>
</protein>
<keyword evidence="2" id="KW-1185">Reference proteome</keyword>
<dbReference type="InterPro" id="IPR008949">
    <property type="entry name" value="Isoprenoid_synthase_dom_sf"/>
</dbReference>
<dbReference type="EMBL" id="MSFU01000004">
    <property type="protein sequence ID" value="PWY81452.1"/>
    <property type="molecule type" value="Genomic_DNA"/>
</dbReference>
<evidence type="ECO:0000313" key="1">
    <source>
        <dbReference type="EMBL" id="PWY81452.1"/>
    </source>
</evidence>